<dbReference type="Pfam" id="PF01657">
    <property type="entry name" value="Stress-antifung"/>
    <property type="match status" value="1"/>
</dbReference>
<feature type="transmembrane region" description="Helical" evidence="3">
    <location>
        <begin position="133"/>
        <end position="156"/>
    </location>
</feature>
<keyword evidence="7" id="KW-1185">Reference proteome</keyword>
<sequence length="159" mass="17213">MAWFSAAVTGILSALVDRAVVASNSTRKYFATAEMDFDPKIYGLAQCTPDLTPGQCRGCLERLLVTTTNEFLISRRPPVNNALLVWCQLRYSVSLVYEGQAMLQLPAPPEPPTQGTLAPPMSESGAGTKRSRAGIISVAVACSILLVLILSAFFLVRHR</sequence>
<keyword evidence="2" id="KW-0677">Repeat</keyword>
<evidence type="ECO:0000256" key="4">
    <source>
        <dbReference type="SAM" id="SignalP"/>
    </source>
</evidence>
<keyword evidence="3" id="KW-0812">Transmembrane</keyword>
<dbReference type="OrthoDB" id="692543at2759"/>
<dbReference type="PANTHER" id="PTHR32099:SF9">
    <property type="entry name" value="OS07G0538300 PROTEIN"/>
    <property type="match status" value="1"/>
</dbReference>
<dbReference type="InterPro" id="IPR038408">
    <property type="entry name" value="GNK2_sf"/>
</dbReference>
<feature type="signal peptide" evidence="4">
    <location>
        <begin position="1"/>
        <end position="22"/>
    </location>
</feature>
<evidence type="ECO:0000313" key="6">
    <source>
        <dbReference type="EMBL" id="CAD6342569.1"/>
    </source>
</evidence>
<dbReference type="Proteomes" id="UP000604825">
    <property type="component" value="Unassembled WGS sequence"/>
</dbReference>
<feature type="chain" id="PRO_5032355269" description="Gnk2-homologous domain-containing protein" evidence="4">
    <location>
        <begin position="23"/>
        <end position="159"/>
    </location>
</feature>
<gene>
    <name evidence="6" type="ORF">NCGR_LOCUS66667</name>
</gene>
<dbReference type="InterPro" id="IPR002902">
    <property type="entry name" value="GNK2"/>
</dbReference>
<evidence type="ECO:0000256" key="1">
    <source>
        <dbReference type="ARBA" id="ARBA00022729"/>
    </source>
</evidence>
<evidence type="ECO:0000259" key="5">
    <source>
        <dbReference type="PROSITE" id="PS51473"/>
    </source>
</evidence>
<keyword evidence="1 4" id="KW-0732">Signal</keyword>
<dbReference type="EMBL" id="CAJGYO010000543">
    <property type="protein sequence ID" value="CAD6342569.1"/>
    <property type="molecule type" value="Genomic_DNA"/>
</dbReference>
<evidence type="ECO:0000256" key="3">
    <source>
        <dbReference type="SAM" id="Phobius"/>
    </source>
</evidence>
<dbReference type="Gene3D" id="3.30.430.20">
    <property type="entry name" value="Gnk2 domain, C-X8-C-X2-C motif"/>
    <property type="match status" value="1"/>
</dbReference>
<name>A0A811SIE4_9POAL</name>
<dbReference type="AlphaFoldDB" id="A0A811SIE4"/>
<keyword evidence="3" id="KW-0472">Membrane</keyword>
<organism evidence="6 7">
    <name type="scientific">Miscanthus lutarioriparius</name>
    <dbReference type="NCBI Taxonomy" id="422564"/>
    <lineage>
        <taxon>Eukaryota</taxon>
        <taxon>Viridiplantae</taxon>
        <taxon>Streptophyta</taxon>
        <taxon>Embryophyta</taxon>
        <taxon>Tracheophyta</taxon>
        <taxon>Spermatophyta</taxon>
        <taxon>Magnoliopsida</taxon>
        <taxon>Liliopsida</taxon>
        <taxon>Poales</taxon>
        <taxon>Poaceae</taxon>
        <taxon>PACMAD clade</taxon>
        <taxon>Panicoideae</taxon>
        <taxon>Andropogonodae</taxon>
        <taxon>Andropogoneae</taxon>
        <taxon>Saccharinae</taxon>
        <taxon>Miscanthus</taxon>
    </lineage>
</organism>
<evidence type="ECO:0000313" key="7">
    <source>
        <dbReference type="Proteomes" id="UP000604825"/>
    </source>
</evidence>
<accession>A0A811SIE4</accession>
<dbReference type="CDD" id="cd23509">
    <property type="entry name" value="Gnk2-like"/>
    <property type="match status" value="1"/>
</dbReference>
<keyword evidence="3" id="KW-1133">Transmembrane helix</keyword>
<protein>
    <recommendedName>
        <fullName evidence="5">Gnk2-homologous domain-containing protein</fullName>
    </recommendedName>
</protein>
<dbReference type="PANTHER" id="PTHR32099">
    <property type="entry name" value="CYSTEINE-RICH REPEAT SECRETORY PROTEIN"/>
    <property type="match status" value="1"/>
</dbReference>
<comment type="caution">
    <text evidence="6">The sequence shown here is derived from an EMBL/GenBank/DDBJ whole genome shotgun (WGS) entry which is preliminary data.</text>
</comment>
<dbReference type="PROSITE" id="PS51473">
    <property type="entry name" value="GNK2"/>
    <property type="match status" value="1"/>
</dbReference>
<evidence type="ECO:0000256" key="2">
    <source>
        <dbReference type="ARBA" id="ARBA00022737"/>
    </source>
</evidence>
<feature type="domain" description="Gnk2-homologous" evidence="5">
    <location>
        <begin position="1"/>
        <end position="96"/>
    </location>
</feature>
<proteinExistence type="predicted"/>
<reference evidence="6" key="1">
    <citation type="submission" date="2020-10" db="EMBL/GenBank/DDBJ databases">
        <authorList>
            <person name="Han B."/>
            <person name="Lu T."/>
            <person name="Zhao Q."/>
            <person name="Huang X."/>
            <person name="Zhao Y."/>
        </authorList>
    </citation>
    <scope>NUCLEOTIDE SEQUENCE</scope>
</reference>